<protein>
    <submittedName>
        <fullName evidence="2">Phosphoribosyltransferase protein</fullName>
    </submittedName>
</protein>
<gene>
    <name evidence="2" type="ordered locus">Avin_29940</name>
</gene>
<dbReference type="InterPro" id="IPR000836">
    <property type="entry name" value="PRTase_dom"/>
</dbReference>
<dbReference type="CDD" id="cd06223">
    <property type="entry name" value="PRTases_typeI"/>
    <property type="match status" value="1"/>
</dbReference>
<dbReference type="STRING" id="322710.Avin_29940"/>
<organism evidence="2 3">
    <name type="scientific">Azotobacter vinelandii (strain DJ / ATCC BAA-1303)</name>
    <dbReference type="NCBI Taxonomy" id="322710"/>
    <lineage>
        <taxon>Bacteria</taxon>
        <taxon>Pseudomonadati</taxon>
        <taxon>Pseudomonadota</taxon>
        <taxon>Gammaproteobacteria</taxon>
        <taxon>Pseudomonadales</taxon>
        <taxon>Pseudomonadaceae</taxon>
        <taxon>Azotobacter</taxon>
    </lineage>
</organism>
<dbReference type="EnsemblBacteria" id="ACO79160">
    <property type="protein sequence ID" value="ACO79160"/>
    <property type="gene ID" value="Avin_29940"/>
</dbReference>
<dbReference type="Proteomes" id="UP000002424">
    <property type="component" value="Chromosome"/>
</dbReference>
<keyword evidence="2" id="KW-0808">Transferase</keyword>
<name>C1DM73_AZOVD</name>
<dbReference type="InterPro" id="IPR029057">
    <property type="entry name" value="PRTase-like"/>
</dbReference>
<proteinExistence type="predicted"/>
<dbReference type="OrthoDB" id="6952519at2"/>
<dbReference type="RefSeq" id="WP_012701547.1">
    <property type="nucleotide sequence ID" value="NC_012560.1"/>
</dbReference>
<accession>C1DM73</accession>
<dbReference type="GO" id="GO:0016757">
    <property type="term" value="F:glycosyltransferase activity"/>
    <property type="evidence" value="ECO:0007669"/>
    <property type="project" value="UniProtKB-KW"/>
</dbReference>
<keyword evidence="2" id="KW-0328">Glycosyltransferase</keyword>
<feature type="domain" description="Phosphoribosyltransferase" evidence="1">
    <location>
        <begin position="13"/>
        <end position="121"/>
    </location>
</feature>
<dbReference type="GeneID" id="88186091"/>
<dbReference type="AlphaFoldDB" id="C1DM73"/>
<dbReference type="EMBL" id="CP001157">
    <property type="protein sequence ID" value="ACO79160.1"/>
    <property type="molecule type" value="Genomic_DNA"/>
</dbReference>
<sequence>MNFISYAELSDDIRSNLHRLHDRRIDLVVGIPRSGMIPAYMIALYLNLGCLDLESFCRNESPANGGTRSPGKPLARAWDARTVLLVDDSIASGKSMRAAVERLPEAFAGKVIRMAVYSSSMAPAEVDLHFRHLGWPRLFEWNIYHHGILVRTCIDIDGVLCVSPTPEQSRDRERYLDCLRNARPLILPSGRVHSIVSGRPEAYRQETEAWLEKHGIRCERLILLGPAEHEDGFAAPCGPGKAAYYRAEAGLDLFLEGDPDQALDIARATGKPVFCVGNNRIYQAGPWRALFRNPRWLLRSSLKKLNQSMPSALKRRPQKPG</sequence>
<evidence type="ECO:0000313" key="2">
    <source>
        <dbReference type="EMBL" id="ACO79160.1"/>
    </source>
</evidence>
<dbReference type="KEGG" id="avn:Avin_29940"/>
<dbReference type="Pfam" id="PF00156">
    <property type="entry name" value="Pribosyltran"/>
    <property type="match status" value="1"/>
</dbReference>
<dbReference type="eggNOG" id="COG2236">
    <property type="taxonomic scope" value="Bacteria"/>
</dbReference>
<evidence type="ECO:0000259" key="1">
    <source>
        <dbReference type="Pfam" id="PF00156"/>
    </source>
</evidence>
<reference evidence="2 3" key="1">
    <citation type="journal article" date="2009" name="J. Bacteriol.">
        <title>Genome sequence of Azotobacter vinelandii, an obligate aerobe specialized to support diverse anaerobic metabolic processes.</title>
        <authorList>
            <person name="Setubal J.C."/>
            <person name="dos Santos P."/>
            <person name="Goldman B.S."/>
            <person name="Ertesvag H."/>
            <person name="Espin G."/>
            <person name="Rubio L.M."/>
            <person name="Valla S."/>
            <person name="Almeida N.F."/>
            <person name="Balasubramanian D."/>
            <person name="Cromes L."/>
            <person name="Curatti L."/>
            <person name="Du Z."/>
            <person name="Godsy E."/>
            <person name="Goodner B."/>
            <person name="Hellner-Burris K."/>
            <person name="Hernandez J.A."/>
            <person name="Houmiel K."/>
            <person name="Imperial J."/>
            <person name="Kennedy C."/>
            <person name="Larson T.J."/>
            <person name="Latreille P."/>
            <person name="Ligon L.S."/>
            <person name="Lu J."/>
            <person name="Maerk M."/>
            <person name="Miller N.M."/>
            <person name="Norton S."/>
            <person name="O'Carroll I.P."/>
            <person name="Paulsen I."/>
            <person name="Raulfs E.C."/>
            <person name="Roemer R."/>
            <person name="Rosser J."/>
            <person name="Segura D."/>
            <person name="Slater S."/>
            <person name="Stricklin S.L."/>
            <person name="Studholme D.J."/>
            <person name="Sun J."/>
            <person name="Viana C.J."/>
            <person name="Wallin E."/>
            <person name="Wang B."/>
            <person name="Wheeler C."/>
            <person name="Zhu H."/>
            <person name="Dean D.R."/>
            <person name="Dixon R."/>
            <person name="Wood D."/>
        </authorList>
    </citation>
    <scope>NUCLEOTIDE SEQUENCE [LARGE SCALE GENOMIC DNA]</scope>
    <source>
        <strain evidence="3">DJ / ATCC BAA-1303</strain>
    </source>
</reference>
<dbReference type="HOGENOM" id="CLU_865086_0_0_6"/>
<keyword evidence="3" id="KW-1185">Reference proteome</keyword>
<dbReference type="SUPFAM" id="SSF53271">
    <property type="entry name" value="PRTase-like"/>
    <property type="match status" value="1"/>
</dbReference>
<dbReference type="Gene3D" id="3.40.50.2020">
    <property type="match status" value="1"/>
</dbReference>
<evidence type="ECO:0000313" key="3">
    <source>
        <dbReference type="Proteomes" id="UP000002424"/>
    </source>
</evidence>